<proteinExistence type="predicted"/>
<name>A0A068UIA4_COFCA</name>
<evidence type="ECO:0000313" key="1">
    <source>
        <dbReference type="EMBL" id="CDP07964.1"/>
    </source>
</evidence>
<evidence type="ECO:0000313" key="2">
    <source>
        <dbReference type="Proteomes" id="UP000295252"/>
    </source>
</evidence>
<protein>
    <submittedName>
        <fullName evidence="1">Uncharacterized protein</fullName>
    </submittedName>
</protein>
<dbReference type="PROSITE" id="PS51257">
    <property type="entry name" value="PROKAR_LIPOPROTEIN"/>
    <property type="match status" value="1"/>
</dbReference>
<dbReference type="AlphaFoldDB" id="A0A068UIA4"/>
<dbReference type="Gramene" id="CDP07964">
    <property type="protein sequence ID" value="CDP07964"/>
    <property type="gene ID" value="GSCOC_T00025511001"/>
</dbReference>
<keyword evidence="2" id="KW-1185">Reference proteome</keyword>
<dbReference type="Proteomes" id="UP000295252">
    <property type="component" value="Chromosome III"/>
</dbReference>
<dbReference type="InParanoid" id="A0A068UIA4"/>
<sequence>MEVPCVREASKACSSCAQILVFACLKPLFPLPSLLELPPLPSKISFLQFVPQSDQTPRLLITNLSLH</sequence>
<gene>
    <name evidence="1" type="ORF">GSCOC_T00025511001</name>
</gene>
<accession>A0A068UIA4</accession>
<dbReference type="EMBL" id="HG739113">
    <property type="protein sequence ID" value="CDP07964.1"/>
    <property type="molecule type" value="Genomic_DNA"/>
</dbReference>
<organism evidence="1 2">
    <name type="scientific">Coffea canephora</name>
    <name type="common">Robusta coffee</name>
    <dbReference type="NCBI Taxonomy" id="49390"/>
    <lineage>
        <taxon>Eukaryota</taxon>
        <taxon>Viridiplantae</taxon>
        <taxon>Streptophyta</taxon>
        <taxon>Embryophyta</taxon>
        <taxon>Tracheophyta</taxon>
        <taxon>Spermatophyta</taxon>
        <taxon>Magnoliopsida</taxon>
        <taxon>eudicotyledons</taxon>
        <taxon>Gunneridae</taxon>
        <taxon>Pentapetalae</taxon>
        <taxon>asterids</taxon>
        <taxon>lamiids</taxon>
        <taxon>Gentianales</taxon>
        <taxon>Rubiaceae</taxon>
        <taxon>Ixoroideae</taxon>
        <taxon>Gardenieae complex</taxon>
        <taxon>Bertiereae - Coffeeae clade</taxon>
        <taxon>Coffeeae</taxon>
        <taxon>Coffea</taxon>
    </lineage>
</organism>
<reference evidence="2" key="1">
    <citation type="journal article" date="2014" name="Science">
        <title>The coffee genome provides insight into the convergent evolution of caffeine biosynthesis.</title>
        <authorList>
            <person name="Denoeud F."/>
            <person name="Carretero-Paulet L."/>
            <person name="Dereeper A."/>
            <person name="Droc G."/>
            <person name="Guyot R."/>
            <person name="Pietrella M."/>
            <person name="Zheng C."/>
            <person name="Alberti A."/>
            <person name="Anthony F."/>
            <person name="Aprea G."/>
            <person name="Aury J.M."/>
            <person name="Bento P."/>
            <person name="Bernard M."/>
            <person name="Bocs S."/>
            <person name="Campa C."/>
            <person name="Cenci A."/>
            <person name="Combes M.C."/>
            <person name="Crouzillat D."/>
            <person name="Da Silva C."/>
            <person name="Daddiego L."/>
            <person name="De Bellis F."/>
            <person name="Dussert S."/>
            <person name="Garsmeur O."/>
            <person name="Gayraud T."/>
            <person name="Guignon V."/>
            <person name="Jahn K."/>
            <person name="Jamilloux V."/>
            <person name="Joet T."/>
            <person name="Labadie K."/>
            <person name="Lan T."/>
            <person name="Leclercq J."/>
            <person name="Lepelley M."/>
            <person name="Leroy T."/>
            <person name="Li L.T."/>
            <person name="Librado P."/>
            <person name="Lopez L."/>
            <person name="Munoz A."/>
            <person name="Noel B."/>
            <person name="Pallavicini A."/>
            <person name="Perrotta G."/>
            <person name="Poncet V."/>
            <person name="Pot D."/>
            <person name="Priyono X."/>
            <person name="Rigoreau M."/>
            <person name="Rouard M."/>
            <person name="Rozas J."/>
            <person name="Tranchant-Dubreuil C."/>
            <person name="VanBuren R."/>
            <person name="Zhang Q."/>
            <person name="Andrade A.C."/>
            <person name="Argout X."/>
            <person name="Bertrand B."/>
            <person name="de Kochko A."/>
            <person name="Graziosi G."/>
            <person name="Henry R.J."/>
            <person name="Jayarama X."/>
            <person name="Ming R."/>
            <person name="Nagai C."/>
            <person name="Rounsley S."/>
            <person name="Sankoff D."/>
            <person name="Giuliano G."/>
            <person name="Albert V.A."/>
            <person name="Wincker P."/>
            <person name="Lashermes P."/>
        </authorList>
    </citation>
    <scope>NUCLEOTIDE SEQUENCE [LARGE SCALE GENOMIC DNA]</scope>
    <source>
        <strain evidence="2">cv. DH200-94</strain>
    </source>
</reference>